<accession>A0A1Z5YSJ7</accession>
<name>A0A1Z5YSJ7_9PROT</name>
<dbReference type="EMBL" id="JOMQ01000053">
    <property type="protein sequence ID" value="OUJ01124.1"/>
    <property type="molecule type" value="Genomic_DNA"/>
</dbReference>
<evidence type="ECO:0000313" key="2">
    <source>
        <dbReference type="Proteomes" id="UP000196086"/>
    </source>
</evidence>
<proteinExistence type="predicted"/>
<organism evidence="1 2">
    <name type="scientific">Acetobacter cibinongensis</name>
    <dbReference type="NCBI Taxonomy" id="146475"/>
    <lineage>
        <taxon>Bacteria</taxon>
        <taxon>Pseudomonadati</taxon>
        <taxon>Pseudomonadota</taxon>
        <taxon>Alphaproteobacteria</taxon>
        <taxon>Acetobacterales</taxon>
        <taxon>Acetobacteraceae</taxon>
        <taxon>Acetobacter</taxon>
    </lineage>
</organism>
<dbReference type="Proteomes" id="UP000196086">
    <property type="component" value="Unassembled WGS sequence"/>
</dbReference>
<comment type="caution">
    <text evidence="1">The sequence shown here is derived from an EMBL/GenBank/DDBJ whole genome shotgun (WGS) entry which is preliminary data.</text>
</comment>
<gene>
    <name evidence="1" type="ORF">HK14_11130</name>
</gene>
<protein>
    <submittedName>
        <fullName evidence="1">Uncharacterized protein</fullName>
    </submittedName>
</protein>
<reference evidence="1 2" key="1">
    <citation type="submission" date="2014-06" db="EMBL/GenBank/DDBJ databases">
        <authorList>
            <person name="Ju J."/>
            <person name="Zhang J."/>
        </authorList>
    </citation>
    <scope>NUCLEOTIDE SEQUENCE [LARGE SCALE GENOMIC DNA]</scope>
    <source>
        <strain evidence="1 2">DsW_47</strain>
    </source>
</reference>
<sequence length="86" mass="9491">MRHDPAAASLVIMLRGLRMYGMAQATADLIELGAPAFDAAIPILSQLRKAELAERGVRSIAYQTKIARFPESRGAQYSGYRHDDRS</sequence>
<dbReference type="AlphaFoldDB" id="A0A1Z5YSJ7"/>
<evidence type="ECO:0000313" key="1">
    <source>
        <dbReference type="EMBL" id="OUJ01124.1"/>
    </source>
</evidence>